<comment type="cofactor">
    <cofactor evidence="1">
        <name>thiamine diphosphate</name>
        <dbReference type="ChEBI" id="CHEBI:58937"/>
    </cofactor>
</comment>
<reference evidence="7 8" key="1">
    <citation type="submission" date="2016-04" db="EMBL/GenBank/DDBJ databases">
        <title>Draft genome sequence of freshwater magnetotactic bacteria Magnetospirillum marisnigri SP-1 and Magnetospirillum moscoviense BB-1.</title>
        <authorList>
            <person name="Koziaeva V."/>
            <person name="Dziuba M.V."/>
            <person name="Ivanov T.M."/>
            <person name="Kuznetsov B."/>
            <person name="Grouzdev D.S."/>
        </authorList>
    </citation>
    <scope>NUCLEOTIDE SEQUENCE [LARGE SCALE GENOMIC DNA]</scope>
    <source>
        <strain evidence="7 8">BB-1</strain>
    </source>
</reference>
<dbReference type="Pfam" id="PF00676">
    <property type="entry name" value="E1_dh"/>
    <property type="match status" value="1"/>
</dbReference>
<evidence type="ECO:0000256" key="3">
    <source>
        <dbReference type="ARBA" id="ARBA00023052"/>
    </source>
</evidence>
<comment type="function">
    <text evidence="4">The pyruvate dehydrogenase complex catalyzes the overall conversion of pyruvate to acetyl-CoA and CO(2). It contains multiple copies of three enzymatic components: pyruvate dehydrogenase (E1), dihydrolipoamide acetyltransferase (E2) and lipoamide dehydrogenase (E3).</text>
</comment>
<protein>
    <submittedName>
        <fullName evidence="7">Acetoin dehydrogenase</fullName>
    </submittedName>
</protein>
<keyword evidence="3" id="KW-0786">Thiamine pyrophosphate</keyword>
<dbReference type="EMBL" id="LWQU01000126">
    <property type="protein sequence ID" value="OAN53112.1"/>
    <property type="molecule type" value="Genomic_DNA"/>
</dbReference>
<dbReference type="AlphaFoldDB" id="A0A178MU62"/>
<evidence type="ECO:0000313" key="7">
    <source>
        <dbReference type="EMBL" id="OAN53112.1"/>
    </source>
</evidence>
<name>A0A178MU62_9PROT</name>
<evidence type="ECO:0000259" key="6">
    <source>
        <dbReference type="Pfam" id="PF00676"/>
    </source>
</evidence>
<dbReference type="InterPro" id="IPR029061">
    <property type="entry name" value="THDP-binding"/>
</dbReference>
<keyword evidence="2" id="KW-0560">Oxidoreductase</keyword>
<comment type="caution">
    <text evidence="7">The sequence shown here is derived from an EMBL/GenBank/DDBJ whole genome shotgun (WGS) entry which is preliminary data.</text>
</comment>
<evidence type="ECO:0000256" key="5">
    <source>
        <dbReference type="ARBA" id="ARBA00051231"/>
    </source>
</evidence>
<evidence type="ECO:0000256" key="4">
    <source>
        <dbReference type="ARBA" id="ARBA00025211"/>
    </source>
</evidence>
<keyword evidence="8" id="KW-1185">Reference proteome</keyword>
<dbReference type="CDD" id="cd02000">
    <property type="entry name" value="TPP_E1_PDC_ADC_BCADC"/>
    <property type="match status" value="1"/>
</dbReference>
<feature type="domain" description="Dehydrogenase E1 component" evidence="6">
    <location>
        <begin position="13"/>
        <end position="306"/>
    </location>
</feature>
<organism evidence="7 8">
    <name type="scientific">Magnetospirillum moscoviense</name>
    <dbReference type="NCBI Taxonomy" id="1437059"/>
    <lineage>
        <taxon>Bacteria</taxon>
        <taxon>Pseudomonadati</taxon>
        <taxon>Pseudomonadota</taxon>
        <taxon>Alphaproteobacteria</taxon>
        <taxon>Rhodospirillales</taxon>
        <taxon>Rhodospirillaceae</taxon>
        <taxon>Magnetospirillum</taxon>
    </lineage>
</organism>
<dbReference type="GO" id="GO:0006086">
    <property type="term" value="P:pyruvate decarboxylation to acetyl-CoA"/>
    <property type="evidence" value="ECO:0007669"/>
    <property type="project" value="TreeGrafter"/>
</dbReference>
<evidence type="ECO:0000256" key="2">
    <source>
        <dbReference type="ARBA" id="ARBA00023002"/>
    </source>
</evidence>
<dbReference type="OrthoDB" id="9766715at2"/>
<dbReference type="InterPro" id="IPR050642">
    <property type="entry name" value="PDH_E1_Alpha_Subunit"/>
</dbReference>
<dbReference type="PANTHER" id="PTHR11516:SF60">
    <property type="entry name" value="PYRUVATE DEHYDROGENASE E1 COMPONENT SUBUNIT ALPHA"/>
    <property type="match status" value="1"/>
</dbReference>
<dbReference type="PANTHER" id="PTHR11516">
    <property type="entry name" value="PYRUVATE DEHYDROGENASE E1 COMPONENT, ALPHA SUBUNIT BACTERIAL AND ORGANELLAR"/>
    <property type="match status" value="1"/>
</dbReference>
<dbReference type="GO" id="GO:0004739">
    <property type="term" value="F:pyruvate dehydrogenase (acetyl-transferring) activity"/>
    <property type="evidence" value="ECO:0007669"/>
    <property type="project" value="UniProtKB-EC"/>
</dbReference>
<dbReference type="SUPFAM" id="SSF52518">
    <property type="entry name" value="Thiamin diphosphate-binding fold (THDP-binding)"/>
    <property type="match status" value="1"/>
</dbReference>
<comment type="catalytic activity">
    <reaction evidence="5">
        <text>N(6)-[(R)-lipoyl]-L-lysyl-[protein] + pyruvate + H(+) = N(6)-[(R)-S(8)-acetyldihydrolipoyl]-L-lysyl-[protein] + CO2</text>
        <dbReference type="Rhea" id="RHEA:19189"/>
        <dbReference type="Rhea" id="RHEA-COMP:10474"/>
        <dbReference type="Rhea" id="RHEA-COMP:10478"/>
        <dbReference type="ChEBI" id="CHEBI:15361"/>
        <dbReference type="ChEBI" id="CHEBI:15378"/>
        <dbReference type="ChEBI" id="CHEBI:16526"/>
        <dbReference type="ChEBI" id="CHEBI:83099"/>
        <dbReference type="ChEBI" id="CHEBI:83111"/>
        <dbReference type="EC" id="1.2.4.1"/>
    </reaction>
</comment>
<dbReference type="Gene3D" id="3.40.50.970">
    <property type="match status" value="1"/>
</dbReference>
<dbReference type="Proteomes" id="UP000078543">
    <property type="component" value="Unassembled WGS sequence"/>
</dbReference>
<dbReference type="STRING" id="1437059.A6A05_09890"/>
<proteinExistence type="predicted"/>
<evidence type="ECO:0000256" key="1">
    <source>
        <dbReference type="ARBA" id="ARBA00001964"/>
    </source>
</evidence>
<evidence type="ECO:0000313" key="8">
    <source>
        <dbReference type="Proteomes" id="UP000078543"/>
    </source>
</evidence>
<gene>
    <name evidence="7" type="ORF">A6A05_09890</name>
</gene>
<sequence length="315" mass="34297">MSPADVSRLYRSLKRIRRFEEVTAEIYPSDKIKSPVHLAIGQEQVSVAVCDVLGAGDWVGGSYRSHAMYLAKGGSMPAMMAEMYGKDTGCCRGKGGSMHVIDVSAGVMGSSAVVATQIPVAAGYALAAKRAHAGHVVAVFFGDGASEEGCFYETLNFAALHALPILFICENNGYAIHEPIAKRRAKPDEICSVAESLGVPAHRVDDGDVFAIRRIAEDVVRRMRKGGGPALIEAKVYRWREHVGPNEDYDQGYRFEDEVVPWKRTDQVERLAAMVDDAARARIDSEIETEIADAVRFAEESPIPAAKEVFSDVYA</sequence>
<accession>A0A178MU62</accession>
<dbReference type="InterPro" id="IPR001017">
    <property type="entry name" value="DH_E1"/>
</dbReference>